<protein>
    <recommendedName>
        <fullName evidence="5">MYND-type domain-containing protein</fullName>
    </recommendedName>
</protein>
<dbReference type="EMBL" id="SOZI01000254">
    <property type="protein sequence ID" value="TNY17071.1"/>
    <property type="molecule type" value="Genomic_DNA"/>
</dbReference>
<dbReference type="Proteomes" id="UP000311382">
    <property type="component" value="Unassembled WGS sequence"/>
</dbReference>
<reference evidence="6 7" key="1">
    <citation type="submission" date="2019-03" db="EMBL/GenBank/DDBJ databases">
        <title>Rhodosporidium diobovatum UCD-FST 08-225 genome sequencing, assembly, and annotation.</title>
        <authorList>
            <person name="Fakankun I.U."/>
            <person name="Fristensky B."/>
            <person name="Levin D.B."/>
        </authorList>
    </citation>
    <scope>NUCLEOTIDE SEQUENCE [LARGE SCALE GENOMIC DNA]</scope>
    <source>
        <strain evidence="6 7">UCD-FST 08-225</strain>
    </source>
</reference>
<evidence type="ECO:0000256" key="1">
    <source>
        <dbReference type="ARBA" id="ARBA00022723"/>
    </source>
</evidence>
<name>A0A5C5FMJ8_9BASI</name>
<dbReference type="PROSITE" id="PS50865">
    <property type="entry name" value="ZF_MYND_2"/>
    <property type="match status" value="1"/>
</dbReference>
<organism evidence="6 7">
    <name type="scientific">Rhodotorula diobovata</name>
    <dbReference type="NCBI Taxonomy" id="5288"/>
    <lineage>
        <taxon>Eukaryota</taxon>
        <taxon>Fungi</taxon>
        <taxon>Dikarya</taxon>
        <taxon>Basidiomycota</taxon>
        <taxon>Pucciniomycotina</taxon>
        <taxon>Microbotryomycetes</taxon>
        <taxon>Sporidiobolales</taxon>
        <taxon>Sporidiobolaceae</taxon>
        <taxon>Rhodotorula</taxon>
    </lineage>
</organism>
<evidence type="ECO:0000256" key="4">
    <source>
        <dbReference type="PROSITE-ProRule" id="PRU00134"/>
    </source>
</evidence>
<evidence type="ECO:0000256" key="3">
    <source>
        <dbReference type="ARBA" id="ARBA00022833"/>
    </source>
</evidence>
<dbReference type="OrthoDB" id="432970at2759"/>
<dbReference type="Pfam" id="PF01753">
    <property type="entry name" value="zf-MYND"/>
    <property type="match status" value="1"/>
</dbReference>
<evidence type="ECO:0000256" key="2">
    <source>
        <dbReference type="ARBA" id="ARBA00022771"/>
    </source>
</evidence>
<comment type="caution">
    <text evidence="6">The sequence shown here is derived from an EMBL/GenBank/DDBJ whole genome shotgun (WGS) entry which is preliminary data.</text>
</comment>
<proteinExistence type="predicted"/>
<keyword evidence="2 4" id="KW-0863">Zinc-finger</keyword>
<sequence length="240" mass="27162">MSALSPTTEPCTVCDKPGLLLCGRCKAVRLCSDRCHRILWPVHKALCGRDTKTFFLPHLRPADQELLQSIKDEEFESTGMSYKEYVTSSPLGMSWQSYLDFISTPNSSQLQKAAFRNDLLVFAYYHLGTVQRERHPTEPLPVWYAFGTVAHLTFLDVVPDYTDFGRPPLLWRDCARILRQQLVYVALLSSAVGPAAALSLTERKDLQKLAIRREIEAVEQSELSRRAKAFLTLAAITRPC</sequence>
<evidence type="ECO:0000313" key="7">
    <source>
        <dbReference type="Proteomes" id="UP000311382"/>
    </source>
</evidence>
<dbReference type="GO" id="GO:0008270">
    <property type="term" value="F:zinc ion binding"/>
    <property type="evidence" value="ECO:0007669"/>
    <property type="project" value="UniProtKB-KW"/>
</dbReference>
<dbReference type="InterPro" id="IPR002893">
    <property type="entry name" value="Znf_MYND"/>
</dbReference>
<keyword evidence="1" id="KW-0479">Metal-binding</keyword>
<accession>A0A5C5FMJ8</accession>
<dbReference type="SUPFAM" id="SSF144232">
    <property type="entry name" value="HIT/MYND zinc finger-like"/>
    <property type="match status" value="1"/>
</dbReference>
<evidence type="ECO:0000313" key="6">
    <source>
        <dbReference type="EMBL" id="TNY17071.1"/>
    </source>
</evidence>
<gene>
    <name evidence="6" type="ORF">DMC30DRAFT_450062</name>
</gene>
<keyword evidence="3" id="KW-0862">Zinc</keyword>
<dbReference type="AlphaFoldDB" id="A0A5C5FMJ8"/>
<dbReference type="STRING" id="5288.A0A5C5FMJ8"/>
<dbReference type="Gene3D" id="6.10.140.2220">
    <property type="match status" value="1"/>
</dbReference>
<keyword evidence="7" id="KW-1185">Reference proteome</keyword>
<evidence type="ECO:0000259" key="5">
    <source>
        <dbReference type="PROSITE" id="PS50865"/>
    </source>
</evidence>
<feature type="domain" description="MYND-type" evidence="5">
    <location>
        <begin position="11"/>
        <end position="47"/>
    </location>
</feature>